<dbReference type="AlphaFoldDB" id="A0A914WHI7"/>
<reference evidence="3" key="1">
    <citation type="submission" date="2022-11" db="UniProtKB">
        <authorList>
            <consortium name="WormBaseParasite"/>
        </authorList>
    </citation>
    <scope>IDENTIFICATION</scope>
</reference>
<dbReference type="Proteomes" id="UP000887566">
    <property type="component" value="Unplaced"/>
</dbReference>
<name>A0A914WHI7_9BILA</name>
<keyword evidence="2" id="KW-1185">Reference proteome</keyword>
<evidence type="ECO:0000256" key="1">
    <source>
        <dbReference type="SAM" id="MobiDB-lite"/>
    </source>
</evidence>
<sequence>MIIATTYAEKRQILESRFETASKGEENQRELAFKELAEKVAAVGRGNRKLKFGRRAAVPQPSTATKMIIVAMEGSEAVHGIMCGIDSNDPPTWAPVHAEERPITQDHEQLDDSVEVKPVVSPRGPQKKKRRVRTDAQKWFTTPLGQETKEQHMRLIEIIIANVVS</sequence>
<evidence type="ECO:0000313" key="3">
    <source>
        <dbReference type="WBParaSite" id="PSAMB.scaffold3928size16380.g23009.t1"/>
    </source>
</evidence>
<feature type="region of interest" description="Disordered" evidence="1">
    <location>
        <begin position="107"/>
        <end position="133"/>
    </location>
</feature>
<protein>
    <submittedName>
        <fullName evidence="3">Uncharacterized protein</fullName>
    </submittedName>
</protein>
<dbReference type="WBParaSite" id="PSAMB.scaffold3928size16380.g23009.t1">
    <property type="protein sequence ID" value="PSAMB.scaffold3928size16380.g23009.t1"/>
    <property type="gene ID" value="PSAMB.scaffold3928size16380.g23009"/>
</dbReference>
<proteinExistence type="predicted"/>
<organism evidence="2 3">
    <name type="scientific">Plectus sambesii</name>
    <dbReference type="NCBI Taxonomy" id="2011161"/>
    <lineage>
        <taxon>Eukaryota</taxon>
        <taxon>Metazoa</taxon>
        <taxon>Ecdysozoa</taxon>
        <taxon>Nematoda</taxon>
        <taxon>Chromadorea</taxon>
        <taxon>Plectida</taxon>
        <taxon>Plectina</taxon>
        <taxon>Plectoidea</taxon>
        <taxon>Plectidae</taxon>
        <taxon>Plectus</taxon>
    </lineage>
</organism>
<evidence type="ECO:0000313" key="2">
    <source>
        <dbReference type="Proteomes" id="UP000887566"/>
    </source>
</evidence>
<accession>A0A914WHI7</accession>